<feature type="compositionally biased region" description="Acidic residues" evidence="4">
    <location>
        <begin position="801"/>
        <end position="810"/>
    </location>
</feature>
<feature type="repeat" description="WD" evidence="3">
    <location>
        <begin position="266"/>
        <end position="297"/>
    </location>
</feature>
<dbReference type="GO" id="GO:0034388">
    <property type="term" value="C:Pwp2p-containing subcomplex of 90S preribosome"/>
    <property type="evidence" value="ECO:0007669"/>
    <property type="project" value="TreeGrafter"/>
</dbReference>
<dbReference type="OMA" id="CIYAWRA"/>
<dbReference type="GO" id="GO:0032040">
    <property type="term" value="C:small-subunit processome"/>
    <property type="evidence" value="ECO:0007669"/>
    <property type="project" value="InterPro"/>
</dbReference>
<dbReference type="PANTHER" id="PTHR22840">
    <property type="entry name" value="WD REPEAT-CONTAINING PROTEIN 36"/>
    <property type="match status" value="1"/>
</dbReference>
<dbReference type="STRING" id="1054147.F4QCD8"/>
<evidence type="ECO:0000313" key="7">
    <source>
        <dbReference type="EMBL" id="EGG13573.1"/>
    </source>
</evidence>
<evidence type="ECO:0000259" key="5">
    <source>
        <dbReference type="Pfam" id="PF04192"/>
    </source>
</evidence>
<organism evidence="7 8">
    <name type="scientific">Cavenderia fasciculata</name>
    <name type="common">Slime mold</name>
    <name type="synonym">Dictyostelium fasciculatum</name>
    <dbReference type="NCBI Taxonomy" id="261658"/>
    <lineage>
        <taxon>Eukaryota</taxon>
        <taxon>Amoebozoa</taxon>
        <taxon>Evosea</taxon>
        <taxon>Eumycetozoa</taxon>
        <taxon>Dictyostelia</taxon>
        <taxon>Acytosteliales</taxon>
        <taxon>Cavenderiaceae</taxon>
        <taxon>Cavenderia</taxon>
    </lineage>
</organism>
<dbReference type="InterPro" id="IPR019775">
    <property type="entry name" value="WD40_repeat_CS"/>
</dbReference>
<feature type="region of interest" description="Disordered" evidence="4">
    <location>
        <begin position="765"/>
        <end position="810"/>
    </location>
</feature>
<dbReference type="PROSITE" id="PS50082">
    <property type="entry name" value="WD_REPEATS_2"/>
    <property type="match status" value="3"/>
</dbReference>
<dbReference type="InterPro" id="IPR007319">
    <property type="entry name" value="WDR36/Utp21_C"/>
</dbReference>
<dbReference type="RefSeq" id="XP_004350277.1">
    <property type="nucleotide sequence ID" value="XM_004350227.1"/>
</dbReference>
<keyword evidence="1 3" id="KW-0853">WD repeat</keyword>
<dbReference type="KEGG" id="dfa:DFA_11334"/>
<dbReference type="SMART" id="SM00320">
    <property type="entry name" value="WD40"/>
    <property type="match status" value="9"/>
</dbReference>
<feature type="compositionally biased region" description="Basic and acidic residues" evidence="4">
    <location>
        <begin position="765"/>
        <end position="776"/>
    </location>
</feature>
<dbReference type="InterPro" id="IPR036322">
    <property type="entry name" value="WD40_repeat_dom_sf"/>
</dbReference>
<dbReference type="GO" id="GO:0006364">
    <property type="term" value="P:rRNA processing"/>
    <property type="evidence" value="ECO:0007669"/>
    <property type="project" value="InterPro"/>
</dbReference>
<feature type="compositionally biased region" description="Basic and acidic residues" evidence="4">
    <location>
        <begin position="665"/>
        <end position="676"/>
    </location>
</feature>
<dbReference type="PROSITE" id="PS50294">
    <property type="entry name" value="WD_REPEATS_REGION"/>
    <property type="match status" value="1"/>
</dbReference>
<dbReference type="EMBL" id="GL883029">
    <property type="protein sequence ID" value="EGG13573.1"/>
    <property type="molecule type" value="Genomic_DNA"/>
</dbReference>
<feature type="domain" description="WDR36/Utp21 C-terminal" evidence="5">
    <location>
        <begin position="706"/>
        <end position="950"/>
    </location>
</feature>
<dbReference type="Pfam" id="PF25171">
    <property type="entry name" value="Beta-prop_WDR36-Utp21_1st"/>
    <property type="match status" value="1"/>
</dbReference>
<evidence type="ECO:0000256" key="1">
    <source>
        <dbReference type="ARBA" id="ARBA00022574"/>
    </source>
</evidence>
<reference evidence="8" key="1">
    <citation type="journal article" date="2011" name="Genome Res.">
        <title>Phylogeny-wide analysis of social amoeba genomes highlights ancient origins for complex intercellular communication.</title>
        <authorList>
            <person name="Heidel A.J."/>
            <person name="Lawal H.M."/>
            <person name="Felder M."/>
            <person name="Schilde C."/>
            <person name="Helps N.R."/>
            <person name="Tunggal B."/>
            <person name="Rivero F."/>
            <person name="John U."/>
            <person name="Schleicher M."/>
            <person name="Eichinger L."/>
            <person name="Platzer M."/>
            <person name="Noegel A.A."/>
            <person name="Schaap P."/>
            <person name="Gloeckner G."/>
        </authorList>
    </citation>
    <scope>NUCLEOTIDE SEQUENCE [LARGE SCALE GENOMIC DNA]</scope>
    <source>
        <strain evidence="8">SH3</strain>
    </source>
</reference>
<dbReference type="InterPro" id="IPR059157">
    <property type="entry name" value="WDR36-Utp21_N"/>
</dbReference>
<sequence>MKEFDDSINSIRVLSIGYISSRFPFDVITKASEISFVVPIGNCFHLLGVDKLNTHYTSPTQASKIKCVRAYGTKKFITNCKEKILIWENDTIVGQLEGHSAGVIDMLLMSHVLMTLSKNNELFIWDLNSGQRYSSLSGIESFGKVTTMLHPRGYYNKVLLGNKDGEMSIWNINTKKQVYRFAGWGSPIVSMEQSPAQDIIAVGLEDGSVHLHDIRHDKSVTVFRQRGSVTSMSFRTDGVKAHLATASRSGVVSIWDLDTRKLFYSFTAHSSTVARAYFLAGEPIMVTNGSDNAVRVWTFHNIDIYKPLLLRERTGHDVPPHATQFFDTDGRAGTVISTSDKGPRMLSVNISHINVPFSHNKIKLGEGNDHLLAANPANYRTMNCIATAHGSNLVLWSFVRMAVDGDKNIRLNARISALGMSACGNSAYVGTTTGDLECYNVQSGTKRASVRIEPAGSVNGIVVDATGRYVVTCASNKHINIWSSTLKPIASFVLESPQTMLVQHLESGMFACAGEDGIVRVYDMETRELARKFNIGHYVVDMTFNHDGRWLIVAARGDATVRIYDIPSGLMVDWFTTRSPVTSISFSPRGEFLATTHADELGVYLWSNQMHFGTILLSRPGETAPMLDLPTVQADGEKGADGVETHADINTAKEKDRTIATGDEDEKKQQELEDNKGVPQLDVQDVDHDTIPSAAYGDQDPASSQQIGRLVTMTTLPKSKWETLLDLDLIKERNKPLNIAEKPKLAPFFITSTGGVNPTFLTPEQLKEKDQKEKENISTNGKKKNAEQELNGWGDWATPGDDNDDDEQENGNDIAALSKVLGKFNPIKIVKSKFLQLLEAGYKSKNKDYSNLLNLIKEMTPSAIDYEIRNVNHIEMDIHYMVDFLVQLMRGNNDFDLVQTLTTHFLRVHGNLLMTSEYSSSLVELKQSQKSGWSHLQNVFQANICMLRYFTNTLQ</sequence>
<evidence type="ECO:0000259" key="6">
    <source>
        <dbReference type="Pfam" id="PF25171"/>
    </source>
</evidence>
<dbReference type="InterPro" id="IPR015943">
    <property type="entry name" value="WD40/YVTN_repeat-like_dom_sf"/>
</dbReference>
<evidence type="ECO:0000313" key="8">
    <source>
        <dbReference type="Proteomes" id="UP000007797"/>
    </source>
</evidence>
<accession>F4QCD8</accession>
<dbReference type="Pfam" id="PF25168">
    <property type="entry name" value="Beta-prop_WDR36-Utp21_2nd"/>
    <property type="match status" value="1"/>
</dbReference>
<dbReference type="Pfam" id="PF04192">
    <property type="entry name" value="Utp21"/>
    <property type="match status" value="1"/>
</dbReference>
<keyword evidence="8" id="KW-1185">Reference proteome</keyword>
<dbReference type="AlphaFoldDB" id="F4QCD8"/>
<dbReference type="GeneID" id="14866410"/>
<name>F4QCD8_CACFS</name>
<dbReference type="PROSITE" id="PS00678">
    <property type="entry name" value="WD_REPEATS_1"/>
    <property type="match status" value="1"/>
</dbReference>
<dbReference type="OrthoDB" id="10250769at2759"/>
<dbReference type="Gene3D" id="2.130.10.10">
    <property type="entry name" value="YVTN repeat-like/Quinoprotein amine dehydrogenase"/>
    <property type="match status" value="2"/>
</dbReference>
<feature type="compositionally biased region" description="Basic and acidic residues" evidence="4">
    <location>
        <begin position="636"/>
        <end position="658"/>
    </location>
</feature>
<feature type="repeat" description="WD" evidence="3">
    <location>
        <begin position="222"/>
        <end position="265"/>
    </location>
</feature>
<evidence type="ECO:0000256" key="2">
    <source>
        <dbReference type="ARBA" id="ARBA00022737"/>
    </source>
</evidence>
<keyword evidence="2" id="KW-0677">Repeat</keyword>
<protein>
    <submittedName>
        <fullName evidence="7">WD40 repeat-containing protein</fullName>
    </submittedName>
</protein>
<gene>
    <name evidence="7" type="primary">wdr36</name>
    <name evidence="7" type="ORF">DFA_11334</name>
</gene>
<dbReference type="SUPFAM" id="SSF50978">
    <property type="entry name" value="WD40 repeat-like"/>
    <property type="match status" value="2"/>
</dbReference>
<feature type="domain" description="WDR36/Utp21 N-terminal" evidence="6">
    <location>
        <begin position="37"/>
        <end position="299"/>
    </location>
</feature>
<evidence type="ECO:0000256" key="3">
    <source>
        <dbReference type="PROSITE-ProRule" id="PRU00221"/>
    </source>
</evidence>
<evidence type="ECO:0000256" key="4">
    <source>
        <dbReference type="SAM" id="MobiDB-lite"/>
    </source>
</evidence>
<dbReference type="Proteomes" id="UP000007797">
    <property type="component" value="Unassembled WGS sequence"/>
</dbReference>
<dbReference type="PANTHER" id="PTHR22840:SF12">
    <property type="entry name" value="WD REPEAT-CONTAINING PROTEIN 36"/>
    <property type="match status" value="1"/>
</dbReference>
<feature type="region of interest" description="Disordered" evidence="4">
    <location>
        <begin position="636"/>
        <end position="679"/>
    </location>
</feature>
<feature type="repeat" description="WD" evidence="3">
    <location>
        <begin position="96"/>
        <end position="135"/>
    </location>
</feature>
<dbReference type="InterPro" id="IPR001680">
    <property type="entry name" value="WD40_rpt"/>
</dbReference>
<proteinExistence type="predicted"/>